<dbReference type="Gene3D" id="3.40.50.2000">
    <property type="entry name" value="Glycogen Phosphorylase B"/>
    <property type="match status" value="2"/>
</dbReference>
<dbReference type="Proteomes" id="UP001054889">
    <property type="component" value="Unassembled WGS sequence"/>
</dbReference>
<dbReference type="InterPro" id="IPR002213">
    <property type="entry name" value="UDP_glucos_trans"/>
</dbReference>
<dbReference type="InterPro" id="IPR035595">
    <property type="entry name" value="UDP_glycos_trans_CS"/>
</dbReference>
<dbReference type="AlphaFoldDB" id="A0AAV5C9G4"/>
<organism evidence="6 7">
    <name type="scientific">Eleusine coracana subsp. coracana</name>
    <dbReference type="NCBI Taxonomy" id="191504"/>
    <lineage>
        <taxon>Eukaryota</taxon>
        <taxon>Viridiplantae</taxon>
        <taxon>Streptophyta</taxon>
        <taxon>Embryophyta</taxon>
        <taxon>Tracheophyta</taxon>
        <taxon>Spermatophyta</taxon>
        <taxon>Magnoliopsida</taxon>
        <taxon>Liliopsida</taxon>
        <taxon>Poales</taxon>
        <taxon>Poaceae</taxon>
        <taxon>PACMAD clade</taxon>
        <taxon>Chloridoideae</taxon>
        <taxon>Cynodonteae</taxon>
        <taxon>Eleusininae</taxon>
        <taxon>Eleusine</taxon>
    </lineage>
</organism>
<dbReference type="InterPro" id="IPR058980">
    <property type="entry name" value="Glyco_transf_N"/>
</dbReference>
<comment type="caution">
    <text evidence="6">The sequence shown here is derived from an EMBL/GenBank/DDBJ whole genome shotgun (WGS) entry which is preliminary data.</text>
</comment>
<gene>
    <name evidence="6" type="primary">ga11443</name>
    <name evidence="6" type="ORF">PR202_ga11443</name>
</gene>
<evidence type="ECO:0000256" key="2">
    <source>
        <dbReference type="ARBA" id="ARBA00022679"/>
    </source>
</evidence>
<name>A0AAV5C9G4_ELECO</name>
<evidence type="ECO:0000313" key="6">
    <source>
        <dbReference type="EMBL" id="GJM94767.1"/>
    </source>
</evidence>
<dbReference type="Pfam" id="PF26168">
    <property type="entry name" value="Glyco_transf_N"/>
    <property type="match status" value="1"/>
</dbReference>
<protein>
    <recommendedName>
        <fullName evidence="4">Glycosyltransferase</fullName>
        <ecNumber evidence="4">2.4.1.-</ecNumber>
    </recommendedName>
</protein>
<proteinExistence type="inferred from homology"/>
<evidence type="ECO:0000256" key="3">
    <source>
        <dbReference type="RuleBase" id="RU003718"/>
    </source>
</evidence>
<dbReference type="SUPFAM" id="SSF53756">
    <property type="entry name" value="UDP-Glycosyltransferase/glycogen phosphorylase"/>
    <property type="match status" value="1"/>
</dbReference>
<feature type="domain" description="Glycosyltransferase N-terminal" evidence="5">
    <location>
        <begin position="20"/>
        <end position="256"/>
    </location>
</feature>
<comment type="similarity">
    <text evidence="1 3">Belongs to the UDP-glycosyltransferase family.</text>
</comment>
<sequence>MKAKQIVMNILDDAPKPHFVLVPYMAQGHTIPMIDMAHLLAKHGAFVSFITTPENATRIEPTIDRARALNLPIQFVPLKLPCAAVGLPDGCESADKVLDKEQLKRLVDAYGMLHEPLKSYLHAQSNPPSCIISDLCQPWTGDVARELGIPRLMFNGFCAFSSLCRYITHQGKVFANVADGNKLIILPGFPHHIEVSKARSPGNFSYPGFEQFGKKILEEERRADGVVTNSFYELEPLYHEAYQKKIGKKVWSVGPMFLCYNDMSAVTARGDKPSVDEKHCLQWLDSMKPASVLYVSFGSMACTLLSQIEEIAVALEASKSPFLWVIKSDDLASDIDRFMAEGFEERIRGRGLIIQGWAPQAMILSHPSVGGFMTHCGWNSTIEGISSGIPMITWPHCAEQFLNEKLILDTLKIGVSVGAQSVAKRMMEVHEISIVKRDQIEKAVLRLMGEEMDAEERRMRARELKQKAAQAINGGSSYNNVQDLLEYVMTRKI</sequence>
<dbReference type="EC" id="2.4.1.-" evidence="4"/>
<dbReference type="EMBL" id="BQKI01000005">
    <property type="protein sequence ID" value="GJM94767.1"/>
    <property type="molecule type" value="Genomic_DNA"/>
</dbReference>
<evidence type="ECO:0000313" key="7">
    <source>
        <dbReference type="Proteomes" id="UP001054889"/>
    </source>
</evidence>
<dbReference type="FunFam" id="3.40.50.2000:FF:000047">
    <property type="entry name" value="Glycosyltransferase"/>
    <property type="match status" value="1"/>
</dbReference>
<dbReference type="PROSITE" id="PS00375">
    <property type="entry name" value="UDPGT"/>
    <property type="match status" value="1"/>
</dbReference>
<keyword evidence="7" id="KW-1185">Reference proteome</keyword>
<dbReference type="PANTHER" id="PTHR48047:SF182">
    <property type="entry name" value="GLYCOSYLTRANSFERASE"/>
    <property type="match status" value="1"/>
</dbReference>
<reference evidence="6" key="2">
    <citation type="submission" date="2021-12" db="EMBL/GenBank/DDBJ databases">
        <title>Resequencing data analysis of finger millet.</title>
        <authorList>
            <person name="Hatakeyama M."/>
            <person name="Aluri S."/>
            <person name="Balachadran M.T."/>
            <person name="Sivarajan S.R."/>
            <person name="Poveda L."/>
            <person name="Shimizu-Inatsugi R."/>
            <person name="Schlapbach R."/>
            <person name="Sreeman S.M."/>
            <person name="Shimizu K.K."/>
        </authorList>
    </citation>
    <scope>NUCLEOTIDE SEQUENCE</scope>
</reference>
<keyword evidence="3" id="KW-0328">Glycosyltransferase</keyword>
<reference evidence="6" key="1">
    <citation type="journal article" date="2018" name="DNA Res.">
        <title>Multiple hybrid de novo genome assembly of finger millet, an orphan allotetraploid crop.</title>
        <authorList>
            <person name="Hatakeyama M."/>
            <person name="Aluri S."/>
            <person name="Balachadran M.T."/>
            <person name="Sivarajan S.R."/>
            <person name="Patrignani A."/>
            <person name="Gruter S."/>
            <person name="Poveda L."/>
            <person name="Shimizu-Inatsugi R."/>
            <person name="Baeten J."/>
            <person name="Francoijs K.J."/>
            <person name="Nataraja K.N."/>
            <person name="Reddy Y.A.N."/>
            <person name="Phadnis S."/>
            <person name="Ravikumar R.L."/>
            <person name="Schlapbach R."/>
            <person name="Sreeman S.M."/>
            <person name="Shimizu K.K."/>
        </authorList>
    </citation>
    <scope>NUCLEOTIDE SEQUENCE</scope>
</reference>
<dbReference type="Pfam" id="PF00201">
    <property type="entry name" value="UDPGT"/>
    <property type="match status" value="1"/>
</dbReference>
<keyword evidence="2 3" id="KW-0808">Transferase</keyword>
<accession>A0AAV5C9G4</accession>
<evidence type="ECO:0000256" key="1">
    <source>
        <dbReference type="ARBA" id="ARBA00009995"/>
    </source>
</evidence>
<evidence type="ECO:0000256" key="4">
    <source>
        <dbReference type="RuleBase" id="RU362057"/>
    </source>
</evidence>
<evidence type="ECO:0000259" key="5">
    <source>
        <dbReference type="Pfam" id="PF26168"/>
    </source>
</evidence>
<dbReference type="PANTHER" id="PTHR48047">
    <property type="entry name" value="GLYCOSYLTRANSFERASE"/>
    <property type="match status" value="1"/>
</dbReference>
<dbReference type="CDD" id="cd03784">
    <property type="entry name" value="GT1_Gtf-like"/>
    <property type="match status" value="1"/>
</dbReference>
<dbReference type="GO" id="GO:0035251">
    <property type="term" value="F:UDP-glucosyltransferase activity"/>
    <property type="evidence" value="ECO:0007669"/>
    <property type="project" value="TreeGrafter"/>
</dbReference>